<dbReference type="RefSeq" id="WP_073068064.1">
    <property type="nucleotide sequence ID" value="NZ_FQUS01000029.1"/>
</dbReference>
<keyword evidence="10" id="KW-1185">Reference proteome</keyword>
<evidence type="ECO:0000313" key="10">
    <source>
        <dbReference type="Proteomes" id="UP000184041"/>
    </source>
</evidence>
<dbReference type="PANTHER" id="PTHR43047">
    <property type="entry name" value="TWO-COMPONENT HISTIDINE PROTEIN KINASE"/>
    <property type="match status" value="1"/>
</dbReference>
<dbReference type="SUPFAM" id="SSF52172">
    <property type="entry name" value="CheY-like"/>
    <property type="match status" value="1"/>
</dbReference>
<dbReference type="CDD" id="cd00082">
    <property type="entry name" value="HisKA"/>
    <property type="match status" value="1"/>
</dbReference>
<dbReference type="EC" id="2.7.13.3" evidence="2"/>
<dbReference type="STRING" id="1194090.SAMN05443144_12930"/>
<dbReference type="GO" id="GO:0009927">
    <property type="term" value="F:histidine phosphotransfer kinase activity"/>
    <property type="evidence" value="ECO:0007669"/>
    <property type="project" value="TreeGrafter"/>
</dbReference>
<dbReference type="Pfam" id="PF00512">
    <property type="entry name" value="HisKA"/>
    <property type="match status" value="1"/>
</dbReference>
<dbReference type="InterPro" id="IPR003594">
    <property type="entry name" value="HATPase_dom"/>
</dbReference>
<keyword evidence="5 9" id="KW-0418">Kinase</keyword>
<evidence type="ECO:0000256" key="1">
    <source>
        <dbReference type="ARBA" id="ARBA00000085"/>
    </source>
</evidence>
<reference evidence="9 10" key="1">
    <citation type="submission" date="2016-11" db="EMBL/GenBank/DDBJ databases">
        <authorList>
            <person name="Jaros S."/>
            <person name="Januszkiewicz K."/>
            <person name="Wedrychowicz H."/>
        </authorList>
    </citation>
    <scope>NUCLEOTIDE SEQUENCE [LARGE SCALE GENOMIC DNA]</scope>
    <source>
        <strain evidence="9 10">DSM 21986</strain>
    </source>
</reference>
<dbReference type="SUPFAM" id="SSF47384">
    <property type="entry name" value="Homodimeric domain of signal transducing histidine kinase"/>
    <property type="match status" value="1"/>
</dbReference>
<accession>A0A1M5K342</accession>
<dbReference type="PROSITE" id="PS50110">
    <property type="entry name" value="RESPONSE_REGULATORY"/>
    <property type="match status" value="1"/>
</dbReference>
<evidence type="ECO:0000313" key="9">
    <source>
        <dbReference type="EMBL" id="SHG47165.1"/>
    </source>
</evidence>
<organism evidence="9 10">
    <name type="scientific">Fodinibius roseus</name>
    <dbReference type="NCBI Taxonomy" id="1194090"/>
    <lineage>
        <taxon>Bacteria</taxon>
        <taxon>Pseudomonadati</taxon>
        <taxon>Balneolota</taxon>
        <taxon>Balneolia</taxon>
        <taxon>Balneolales</taxon>
        <taxon>Balneolaceae</taxon>
        <taxon>Fodinibius</taxon>
    </lineage>
</organism>
<dbReference type="AlphaFoldDB" id="A0A1M5K342"/>
<keyword evidence="4" id="KW-0808">Transferase</keyword>
<dbReference type="InterPro" id="IPR004358">
    <property type="entry name" value="Sig_transdc_His_kin-like_C"/>
</dbReference>
<gene>
    <name evidence="9" type="ORF">SAMN05443144_12930</name>
</gene>
<feature type="modified residue" description="4-aspartylphosphate" evidence="6">
    <location>
        <position position="94"/>
    </location>
</feature>
<dbReference type="SMART" id="SM00448">
    <property type="entry name" value="REC"/>
    <property type="match status" value="1"/>
</dbReference>
<dbReference type="SMART" id="SM00388">
    <property type="entry name" value="HisKA"/>
    <property type="match status" value="1"/>
</dbReference>
<evidence type="ECO:0000256" key="4">
    <source>
        <dbReference type="ARBA" id="ARBA00022679"/>
    </source>
</evidence>
<dbReference type="SMART" id="SM00387">
    <property type="entry name" value="HATPase_c"/>
    <property type="match status" value="1"/>
</dbReference>
<evidence type="ECO:0000256" key="6">
    <source>
        <dbReference type="PROSITE-ProRule" id="PRU00169"/>
    </source>
</evidence>
<comment type="catalytic activity">
    <reaction evidence="1">
        <text>ATP + protein L-histidine = ADP + protein N-phospho-L-histidine.</text>
        <dbReference type="EC" id="2.7.13.3"/>
    </reaction>
</comment>
<dbReference type="PRINTS" id="PR00344">
    <property type="entry name" value="BCTRLSENSOR"/>
</dbReference>
<evidence type="ECO:0000259" key="7">
    <source>
        <dbReference type="PROSITE" id="PS50109"/>
    </source>
</evidence>
<dbReference type="InterPro" id="IPR011006">
    <property type="entry name" value="CheY-like_superfamily"/>
</dbReference>
<dbReference type="InterPro" id="IPR001789">
    <property type="entry name" value="Sig_transdc_resp-reg_receiver"/>
</dbReference>
<dbReference type="Pfam" id="PF00072">
    <property type="entry name" value="Response_reg"/>
    <property type="match status" value="1"/>
</dbReference>
<dbReference type="EMBL" id="FQUS01000029">
    <property type="protein sequence ID" value="SHG47165.1"/>
    <property type="molecule type" value="Genomic_DNA"/>
</dbReference>
<dbReference type="InterPro" id="IPR036890">
    <property type="entry name" value="HATPase_C_sf"/>
</dbReference>
<dbReference type="CDD" id="cd00075">
    <property type="entry name" value="HATPase"/>
    <property type="match status" value="1"/>
</dbReference>
<evidence type="ECO:0000259" key="8">
    <source>
        <dbReference type="PROSITE" id="PS50110"/>
    </source>
</evidence>
<dbReference type="Gene3D" id="1.10.287.130">
    <property type="match status" value="1"/>
</dbReference>
<dbReference type="GO" id="GO:0000155">
    <property type="term" value="F:phosphorelay sensor kinase activity"/>
    <property type="evidence" value="ECO:0007669"/>
    <property type="project" value="InterPro"/>
</dbReference>
<dbReference type="InterPro" id="IPR003661">
    <property type="entry name" value="HisK_dim/P_dom"/>
</dbReference>
<evidence type="ECO:0000256" key="5">
    <source>
        <dbReference type="ARBA" id="ARBA00022777"/>
    </source>
</evidence>
<name>A0A1M5K342_9BACT</name>
<protein>
    <recommendedName>
        <fullName evidence="2">histidine kinase</fullName>
        <ecNumber evidence="2">2.7.13.3</ecNumber>
    </recommendedName>
</protein>
<dbReference type="PANTHER" id="PTHR43047:SF72">
    <property type="entry name" value="OSMOSENSING HISTIDINE PROTEIN KINASE SLN1"/>
    <property type="match status" value="1"/>
</dbReference>
<sequence>MKEAINTNVLVIDDEEMVRDNIKDILVPPGQNPEEDAIDKASSILFDEPQTVLEPRNSNIPDFTVDTASNGMEGAGKVKQAVSEGKPYAVIFLDMRMPGWDGLETAMEIRKHDKKAEIIFITAYSDRSIQEIVNQAGQNVGYHCKPYATEEITQLATKAVTDYNKLRNLEQLIEVIASINLDEHQLRSVLQNILDQLATYIETDMALLGKLHQDHTYEKIFSIGPVEEEINIDELISLVQSVEIPKEEEVIQVDEVVLAQMEDYTIFAILNHQEKLKTEKLYLLRLYVLNAAKAIRNAELHEKMLQKEKLSAVGNAVSMVMHDLRSPIKNIPLLTDLLREDDIESEYLDMIDESADQASEIFDDFLDFLRKSPVEKKPVDVTEIVHEGIKLAESRSEQHDIEILTDIPGALKVHGDESKLKRTVMNLVHNAMEVLKNTKIEDPQIRILAHQNNNGKTILRVRDNGPGIPSNILKTLFEPFVTEQKSTGTGLGLAIVKQYVTAHGGTIDVENDNGALFTVTLPDT</sequence>
<dbReference type="InterPro" id="IPR005467">
    <property type="entry name" value="His_kinase_dom"/>
</dbReference>
<dbReference type="OrthoDB" id="9815750at2"/>
<dbReference type="SUPFAM" id="SSF55874">
    <property type="entry name" value="ATPase domain of HSP90 chaperone/DNA topoisomerase II/histidine kinase"/>
    <property type="match status" value="1"/>
</dbReference>
<evidence type="ECO:0000256" key="2">
    <source>
        <dbReference type="ARBA" id="ARBA00012438"/>
    </source>
</evidence>
<keyword evidence="3 6" id="KW-0597">Phosphoprotein</keyword>
<dbReference type="Pfam" id="PF02518">
    <property type="entry name" value="HATPase_c"/>
    <property type="match status" value="1"/>
</dbReference>
<evidence type="ECO:0000256" key="3">
    <source>
        <dbReference type="ARBA" id="ARBA00022553"/>
    </source>
</evidence>
<dbReference type="InterPro" id="IPR036097">
    <property type="entry name" value="HisK_dim/P_sf"/>
</dbReference>
<dbReference type="Gene3D" id="3.40.50.2300">
    <property type="match status" value="1"/>
</dbReference>
<dbReference type="GO" id="GO:0005886">
    <property type="term" value="C:plasma membrane"/>
    <property type="evidence" value="ECO:0007669"/>
    <property type="project" value="TreeGrafter"/>
</dbReference>
<dbReference type="Proteomes" id="UP000184041">
    <property type="component" value="Unassembled WGS sequence"/>
</dbReference>
<feature type="domain" description="Histidine kinase" evidence="7">
    <location>
        <begin position="319"/>
        <end position="524"/>
    </location>
</feature>
<dbReference type="Gene3D" id="3.30.565.10">
    <property type="entry name" value="Histidine kinase-like ATPase, C-terminal domain"/>
    <property type="match status" value="1"/>
</dbReference>
<dbReference type="PROSITE" id="PS50109">
    <property type="entry name" value="HIS_KIN"/>
    <property type="match status" value="1"/>
</dbReference>
<feature type="domain" description="Response regulatory" evidence="8">
    <location>
        <begin position="8"/>
        <end position="160"/>
    </location>
</feature>
<proteinExistence type="predicted"/>